<dbReference type="EMBL" id="SNRW01039634">
    <property type="protein sequence ID" value="KAA6351453.1"/>
    <property type="molecule type" value="Genomic_DNA"/>
</dbReference>
<protein>
    <submittedName>
        <fullName evidence="1">Uncharacterized protein</fullName>
    </submittedName>
</protein>
<name>A0A5J4T1D3_9EUKA</name>
<dbReference type="AlphaFoldDB" id="A0A5J4T1D3"/>
<proteinExistence type="predicted"/>
<evidence type="ECO:0000313" key="1">
    <source>
        <dbReference type="EMBL" id="KAA6351453.1"/>
    </source>
</evidence>
<reference evidence="1 2" key="1">
    <citation type="submission" date="2019-03" db="EMBL/GenBank/DDBJ databases">
        <title>Single cell metagenomics reveals metabolic interactions within the superorganism composed of flagellate Streblomastix strix and complex community of Bacteroidetes bacteria on its surface.</title>
        <authorList>
            <person name="Treitli S.C."/>
            <person name="Kolisko M."/>
            <person name="Husnik F."/>
            <person name="Keeling P."/>
            <person name="Hampl V."/>
        </authorList>
    </citation>
    <scope>NUCLEOTIDE SEQUENCE [LARGE SCALE GENOMIC DNA]</scope>
    <source>
        <strain evidence="1">ST1C</strain>
    </source>
</reference>
<comment type="caution">
    <text evidence="1">The sequence shown here is derived from an EMBL/GenBank/DDBJ whole genome shotgun (WGS) entry which is preliminary data.</text>
</comment>
<evidence type="ECO:0000313" key="2">
    <source>
        <dbReference type="Proteomes" id="UP000324800"/>
    </source>
</evidence>
<accession>A0A5J4T1D3</accession>
<gene>
    <name evidence="1" type="ORF">EZS28_051843</name>
</gene>
<dbReference type="Proteomes" id="UP000324800">
    <property type="component" value="Unassembled WGS sequence"/>
</dbReference>
<feature type="non-terminal residue" evidence="1">
    <location>
        <position position="1"/>
    </location>
</feature>
<sequence>QILAASDETEFNNLMTIDAPQGDSFVFVDSKSRRQRKLTLYQMQHGCWLLINDPTGIEYVKDGKEVPAELQFEFKNSSISSSSIGESIVYATYTISRGGIVDSSCIPNTKQPEDITQCEDKSVPSVYLKQSVIGRFYKSDSATVKRLLLRFGAIQIQEKLIIGWEGSKCIYAN</sequence>
<organism evidence="1 2">
    <name type="scientific">Streblomastix strix</name>
    <dbReference type="NCBI Taxonomy" id="222440"/>
    <lineage>
        <taxon>Eukaryota</taxon>
        <taxon>Metamonada</taxon>
        <taxon>Preaxostyla</taxon>
        <taxon>Oxymonadida</taxon>
        <taxon>Streblomastigidae</taxon>
        <taxon>Streblomastix</taxon>
    </lineage>
</organism>